<dbReference type="InterPro" id="IPR011264">
    <property type="entry name" value="BADH"/>
</dbReference>
<dbReference type="InterPro" id="IPR016161">
    <property type="entry name" value="Ald_DH/histidinol_DH"/>
</dbReference>
<organism evidence="10 11">
    <name type="scientific">Aliisedimentitalea scapharcae</name>
    <dbReference type="NCBI Taxonomy" id="1524259"/>
    <lineage>
        <taxon>Bacteria</taxon>
        <taxon>Pseudomonadati</taxon>
        <taxon>Pseudomonadota</taxon>
        <taxon>Alphaproteobacteria</taxon>
        <taxon>Rhodobacterales</taxon>
        <taxon>Roseobacteraceae</taxon>
        <taxon>Aliisedimentitalea</taxon>
    </lineage>
</organism>
<feature type="binding site" evidence="6">
    <location>
        <position position="454"/>
    </location>
    <ligand>
        <name>K(+)</name>
        <dbReference type="ChEBI" id="CHEBI:29103"/>
        <label>2</label>
    </ligand>
</feature>
<comment type="cofactor">
    <cofactor evidence="6">
        <name>K(+)</name>
        <dbReference type="ChEBI" id="CHEBI:29103"/>
    </cofactor>
    <text evidence="6">Binds 2 potassium ions per subunit.</text>
</comment>
<comment type="catalytic activity">
    <reaction evidence="6">
        <text>betaine aldehyde + NAD(+) + H2O = glycine betaine + NADH + 2 H(+)</text>
        <dbReference type="Rhea" id="RHEA:15305"/>
        <dbReference type="ChEBI" id="CHEBI:15377"/>
        <dbReference type="ChEBI" id="CHEBI:15378"/>
        <dbReference type="ChEBI" id="CHEBI:15710"/>
        <dbReference type="ChEBI" id="CHEBI:17750"/>
        <dbReference type="ChEBI" id="CHEBI:57540"/>
        <dbReference type="ChEBI" id="CHEBI:57945"/>
        <dbReference type="EC" id="1.2.1.8"/>
    </reaction>
</comment>
<evidence type="ECO:0000256" key="2">
    <source>
        <dbReference type="ARBA" id="ARBA00022958"/>
    </source>
</evidence>
<dbReference type="NCBIfam" id="TIGR01804">
    <property type="entry name" value="BADH"/>
    <property type="match status" value="1"/>
</dbReference>
<comment type="similarity">
    <text evidence="6 8">Belongs to the aldehyde dehydrogenase family.</text>
</comment>
<evidence type="ECO:0000256" key="8">
    <source>
        <dbReference type="RuleBase" id="RU003345"/>
    </source>
</evidence>
<sequence length="487" mass="52233">MRAQPVASHYIDGAYVEDASGALIECVYPATGEIVARLHSATPALIERAVASAKRAQVEWERTLPADRGRILRRAADIMRDRNHDLSVLETLDTGKPYQETIVADALSGAEAFEFYGGIASTINGECIPLGDSFVYTKRIALGVCLGIGAWNYPTQIAAYKGAAALACGNAVVFKPSEVTPLCALKVAEILTEAGLPKGLYNVVQGYGEVGSTLVAHPDIEKVSLTGSVQTGARVMAAAGADIKHVTMELGGKSPLIVFDDADLDAAVSGAILANFYSAGQICSNGTRVFVHRNIRAEFETRLVERVRAIRLGDPLDPETQMGPLISQAHMERVLSYMQLGREEGARLLCGGGRAKGDGLARGAYVLPTVFTGVTDDMRIAREEIFGPVLSILEFSTEDEVIARANDTDLGLAASVFTRDLQRAHRVIDRIHAGTCWINTHNIMPVEMPFGGVKKSGVGRENSRAALDHYSQIKSVYVEMGGVQAPY</sequence>
<keyword evidence="11" id="KW-1185">Reference proteome</keyword>
<keyword evidence="5 6" id="KW-0558">Oxidation</keyword>
<comment type="subunit">
    <text evidence="6">Dimer of dimers.</text>
</comment>
<feature type="binding site" evidence="6">
    <location>
        <begin position="175"/>
        <end position="178"/>
    </location>
    <ligand>
        <name>NAD(+)</name>
        <dbReference type="ChEBI" id="CHEBI:57540"/>
    </ligand>
</feature>
<feature type="active site" evidence="7">
    <location>
        <position position="249"/>
    </location>
</feature>
<accession>A0ABZ2XZC9</accession>
<dbReference type="RefSeq" id="WP_343211693.1">
    <property type="nucleotide sequence ID" value="NZ_CP123586.1"/>
</dbReference>
<dbReference type="EMBL" id="CP123586">
    <property type="protein sequence ID" value="WZK91466.1"/>
    <property type="molecule type" value="Genomic_DNA"/>
</dbReference>
<dbReference type="InterPro" id="IPR015590">
    <property type="entry name" value="Aldehyde_DH_dom"/>
</dbReference>
<dbReference type="InterPro" id="IPR016163">
    <property type="entry name" value="Ald_DH_C"/>
</dbReference>
<evidence type="ECO:0000256" key="3">
    <source>
        <dbReference type="ARBA" id="ARBA00023002"/>
    </source>
</evidence>
<keyword evidence="2 6" id="KW-0630">Potassium</keyword>
<feature type="active site" description="Charge relay system" evidence="6">
    <location>
        <position position="161"/>
    </location>
</feature>
<dbReference type="SUPFAM" id="SSF53720">
    <property type="entry name" value="ALDH-like"/>
    <property type="match status" value="1"/>
</dbReference>
<feature type="binding site" evidence="6">
    <location>
        <position position="384"/>
    </location>
    <ligand>
        <name>NAD(+)</name>
        <dbReference type="ChEBI" id="CHEBI:57540"/>
    </ligand>
</feature>
<feature type="binding site" description="covalent" evidence="6">
    <location>
        <position position="283"/>
    </location>
    <ligand>
        <name>NAD(+)</name>
        <dbReference type="ChEBI" id="CHEBI:57540"/>
    </ligand>
</feature>
<keyword evidence="4 6" id="KW-0520">NAD</keyword>
<proteinExistence type="inferred from homology"/>
<dbReference type="InterPro" id="IPR029510">
    <property type="entry name" value="Ald_DH_CS_GLU"/>
</dbReference>
<geneLocation type="plasmid" evidence="10 11">
    <name>unnamed2</name>
</geneLocation>
<comment type="function">
    <text evidence="6">Involved in the biosynthesis of the osmoprotectant glycine betaine. Catalyzes the irreversible oxidation of betaine aldehyde to the corresponding acid.</text>
</comment>
<keyword evidence="1 6" id="KW-0479">Metal-binding</keyword>
<gene>
    <name evidence="6 10" type="primary">betB</name>
    <name evidence="10" type="ORF">QEZ52_22230</name>
</gene>
<comment type="pathway">
    <text evidence="6">Amine and polyamine biosynthesis; betaine biosynthesis via choline pathway; betaine from betaine aldehyde: step 1/1.</text>
</comment>
<evidence type="ECO:0000256" key="7">
    <source>
        <dbReference type="PROSITE-ProRule" id="PRU10007"/>
    </source>
</evidence>
<feature type="active site" description="Proton acceptor" evidence="6">
    <location>
        <position position="249"/>
    </location>
</feature>
<keyword evidence="10" id="KW-0614">Plasmid</keyword>
<evidence type="ECO:0000256" key="1">
    <source>
        <dbReference type="ARBA" id="ARBA00022723"/>
    </source>
</evidence>
<dbReference type="NCBIfam" id="NF009725">
    <property type="entry name" value="PRK13252.1"/>
    <property type="match status" value="1"/>
</dbReference>
<feature type="binding site" evidence="6">
    <location>
        <position position="243"/>
    </location>
    <ligand>
        <name>K(+)</name>
        <dbReference type="ChEBI" id="CHEBI:29103"/>
        <label>2</label>
    </ligand>
</feature>
<feature type="domain" description="Aldehyde dehydrogenase" evidence="9">
    <location>
        <begin position="15"/>
        <end position="476"/>
    </location>
</feature>
<dbReference type="HAMAP" id="MF_00804">
    <property type="entry name" value="BADH"/>
    <property type="match status" value="1"/>
</dbReference>
<dbReference type="PROSITE" id="PS00070">
    <property type="entry name" value="ALDEHYDE_DEHYDR_CYS"/>
    <property type="match status" value="1"/>
</dbReference>
<dbReference type="InterPro" id="IPR016162">
    <property type="entry name" value="Ald_DH_N"/>
</dbReference>
<name>A0ABZ2XZC9_9RHOB</name>
<feature type="active site" description="Charge relay system" evidence="6">
    <location>
        <position position="461"/>
    </location>
</feature>
<dbReference type="Pfam" id="PF00171">
    <property type="entry name" value="Aldedh"/>
    <property type="match status" value="1"/>
</dbReference>
<evidence type="ECO:0000313" key="10">
    <source>
        <dbReference type="EMBL" id="WZK91466.1"/>
    </source>
</evidence>
<evidence type="ECO:0000259" key="9">
    <source>
        <dbReference type="Pfam" id="PF00171"/>
    </source>
</evidence>
<reference evidence="10 11" key="1">
    <citation type="submission" date="2023-04" db="EMBL/GenBank/DDBJ databases">
        <title>Complete genome sequence of Alisedimentitalea scapharcae.</title>
        <authorList>
            <person name="Rong J.-C."/>
            <person name="Yi M.-L."/>
            <person name="Zhao Q."/>
        </authorList>
    </citation>
    <scope>NUCLEOTIDE SEQUENCE [LARGE SCALE GENOMIC DNA]</scope>
    <source>
        <strain evidence="10 11">KCTC 42119</strain>
        <plasmid evidence="10 11">unnamed2</plasmid>
    </source>
</reference>
<feature type="binding site" evidence="6">
    <location>
        <position position="457"/>
    </location>
    <ligand>
        <name>K(+)</name>
        <dbReference type="ChEBI" id="CHEBI:29103"/>
        <label>2</label>
    </ligand>
</feature>
<evidence type="ECO:0000256" key="5">
    <source>
        <dbReference type="ARBA" id="ARBA00023097"/>
    </source>
</evidence>
<feature type="binding site" evidence="6">
    <location>
        <begin position="149"/>
        <end position="151"/>
    </location>
    <ligand>
        <name>NAD(+)</name>
        <dbReference type="ChEBI" id="CHEBI:57540"/>
    </ligand>
</feature>
<keyword evidence="3 6" id="KW-0560">Oxidoreductase</keyword>
<feature type="modified residue" description="Cysteine sulfenic acid (-SOH)" evidence="6">
    <location>
        <position position="283"/>
    </location>
</feature>
<protein>
    <recommendedName>
        <fullName evidence="6">Betaine aldehyde dehydrogenase</fullName>
        <shortName evidence="6">BADH</shortName>
        <ecNumber evidence="6">1.2.1.8</ecNumber>
    </recommendedName>
</protein>
<feature type="binding site" evidence="6">
    <location>
        <position position="27"/>
    </location>
    <ligand>
        <name>K(+)</name>
        <dbReference type="ChEBI" id="CHEBI:29103"/>
        <label>1</label>
    </ligand>
</feature>
<feature type="binding site" evidence="6">
    <location>
        <position position="93"/>
    </location>
    <ligand>
        <name>K(+)</name>
        <dbReference type="ChEBI" id="CHEBI:29103"/>
        <label>1</label>
    </ligand>
</feature>
<dbReference type="Proteomes" id="UP001623232">
    <property type="component" value="Plasmid unnamed2"/>
</dbReference>
<evidence type="ECO:0000313" key="11">
    <source>
        <dbReference type="Proteomes" id="UP001623232"/>
    </source>
</evidence>
<dbReference type="GO" id="GO:0008802">
    <property type="term" value="F:betaine-aldehyde dehydrogenase (NAD+) activity"/>
    <property type="evidence" value="ECO:0007669"/>
    <property type="project" value="UniProtKB-EC"/>
</dbReference>
<comment type="caution">
    <text evidence="6">Lacks conserved residue(s) required for the propagation of feature annotation.</text>
</comment>
<dbReference type="PANTHER" id="PTHR11699">
    <property type="entry name" value="ALDEHYDE DEHYDROGENASE-RELATED"/>
    <property type="match status" value="1"/>
</dbReference>
<dbReference type="EC" id="1.2.1.8" evidence="6"/>
<dbReference type="Gene3D" id="3.40.309.10">
    <property type="entry name" value="Aldehyde Dehydrogenase, Chain A, domain 2"/>
    <property type="match status" value="1"/>
</dbReference>
<dbReference type="CDD" id="cd07090">
    <property type="entry name" value="ALDH_F9_TMBADH"/>
    <property type="match status" value="1"/>
</dbReference>
<dbReference type="PROSITE" id="PS00687">
    <property type="entry name" value="ALDEHYDE_DEHYDR_GLU"/>
    <property type="match status" value="1"/>
</dbReference>
<dbReference type="Gene3D" id="3.40.605.10">
    <property type="entry name" value="Aldehyde Dehydrogenase, Chain A, domain 1"/>
    <property type="match status" value="1"/>
</dbReference>
<feature type="active site" description="Nucleophile" evidence="6">
    <location>
        <position position="283"/>
    </location>
</feature>
<dbReference type="InterPro" id="IPR016160">
    <property type="entry name" value="Ald_DH_CS_CYS"/>
</dbReference>
<evidence type="ECO:0000256" key="6">
    <source>
        <dbReference type="HAMAP-Rule" id="MF_00804"/>
    </source>
</evidence>
<keyword evidence="6" id="KW-0521">NADP</keyword>
<feature type="binding site" evidence="6">
    <location>
        <position position="251"/>
    </location>
    <ligand>
        <name>NAD(+)</name>
        <dbReference type="ChEBI" id="CHEBI:57540"/>
    </ligand>
</feature>
<evidence type="ECO:0000256" key="4">
    <source>
        <dbReference type="ARBA" id="ARBA00023027"/>
    </source>
</evidence>